<feature type="transmembrane region" description="Helical" evidence="1">
    <location>
        <begin position="272"/>
        <end position="291"/>
    </location>
</feature>
<dbReference type="AlphaFoldDB" id="A0A0F9FVE8"/>
<comment type="caution">
    <text evidence="2">The sequence shown here is derived from an EMBL/GenBank/DDBJ whole genome shotgun (WGS) entry which is preliminary data.</text>
</comment>
<keyword evidence="1" id="KW-0472">Membrane</keyword>
<feature type="transmembrane region" description="Helical" evidence="1">
    <location>
        <begin position="303"/>
        <end position="329"/>
    </location>
</feature>
<evidence type="ECO:0000313" key="2">
    <source>
        <dbReference type="EMBL" id="KKL90253.1"/>
    </source>
</evidence>
<dbReference type="EMBL" id="LAZR01020058">
    <property type="protein sequence ID" value="KKL90253.1"/>
    <property type="molecule type" value="Genomic_DNA"/>
</dbReference>
<keyword evidence="1" id="KW-0812">Transmembrane</keyword>
<reference evidence="2" key="1">
    <citation type="journal article" date="2015" name="Nature">
        <title>Complex archaea that bridge the gap between prokaryotes and eukaryotes.</title>
        <authorList>
            <person name="Spang A."/>
            <person name="Saw J.H."/>
            <person name="Jorgensen S.L."/>
            <person name="Zaremba-Niedzwiedzka K."/>
            <person name="Martijn J."/>
            <person name="Lind A.E."/>
            <person name="van Eijk R."/>
            <person name="Schleper C."/>
            <person name="Guy L."/>
            <person name="Ettema T.J."/>
        </authorList>
    </citation>
    <scope>NUCLEOTIDE SEQUENCE</scope>
</reference>
<gene>
    <name evidence="2" type="ORF">LCGC14_1906570</name>
</gene>
<evidence type="ECO:0000256" key="1">
    <source>
        <dbReference type="SAM" id="Phobius"/>
    </source>
</evidence>
<feature type="non-terminal residue" evidence="2">
    <location>
        <position position="460"/>
    </location>
</feature>
<protein>
    <submittedName>
        <fullName evidence="2">Uncharacterized protein</fullName>
    </submittedName>
</protein>
<name>A0A0F9FVE8_9ZZZZ</name>
<organism evidence="2">
    <name type="scientific">marine sediment metagenome</name>
    <dbReference type="NCBI Taxonomy" id="412755"/>
    <lineage>
        <taxon>unclassified sequences</taxon>
        <taxon>metagenomes</taxon>
        <taxon>ecological metagenomes</taxon>
    </lineage>
</organism>
<accession>A0A0F9FVE8</accession>
<keyword evidence="1" id="KW-1133">Transmembrane helix</keyword>
<sequence>MALLAPIKGLIELTDNFTSQLGVAKAGLQQFGRDNQESMRAVAKATGLVVAGLTAVATATIALGKRGSEVQNIENAFRSLTNEADAMLASVRKASKGMVSDFDIMAAANKALLLGLPVTAEEMGTLTETAITLGRAMKLDTTTALNDLVTALGRSSPMILDNLGLTVKVGEANETYAEKLGKTVSQLSDAEKKTAFYEAAMAAAAGKVEAMGEQQLTFADRLAQGQVLFSNWINELGKAVNASPVFTAGMEVMGDALQAAFGKNSQDSIETIVGFLEGTAIVIVNVGLATVEMGRVVNVVWSVLKTAVLAVMTAILGTITAVTTGLTAIAQAAEKLKIIPEGATKALEETNEALKAMTASLAQQTAEAAKGVIGHSEFDKTLDKIGGTLFQVRDAMKEASQATDVNATAIEIAENNTRMLAGAQRELSKAMAARVAEEAKLIEEEKDLLKEINELWSKHG</sequence>
<proteinExistence type="predicted"/>